<evidence type="ECO:0000256" key="7">
    <source>
        <dbReference type="PROSITE-ProRule" id="PRU00703"/>
    </source>
</evidence>
<name>A0A244CM91_PSEDV</name>
<dbReference type="Pfam" id="PF00571">
    <property type="entry name" value="CBS"/>
    <property type="match status" value="1"/>
</dbReference>
<proteinExistence type="predicted"/>
<feature type="transmembrane region" description="Helical" evidence="9">
    <location>
        <begin position="127"/>
        <end position="148"/>
    </location>
</feature>
<dbReference type="EMBL" id="MWPV01000005">
    <property type="protein sequence ID" value="OUL56747.1"/>
    <property type="molecule type" value="Genomic_DNA"/>
</dbReference>
<feature type="domain" description="CBS" evidence="10">
    <location>
        <begin position="262"/>
        <end position="320"/>
    </location>
</feature>
<protein>
    <submittedName>
        <fullName evidence="12">Transporter</fullName>
    </submittedName>
</protein>
<evidence type="ECO:0000256" key="1">
    <source>
        <dbReference type="ARBA" id="ARBA00004141"/>
    </source>
</evidence>
<keyword evidence="6 8" id="KW-0472">Membrane</keyword>
<dbReference type="InterPro" id="IPR002550">
    <property type="entry name" value="CNNM"/>
</dbReference>
<evidence type="ECO:0000256" key="8">
    <source>
        <dbReference type="PROSITE-ProRule" id="PRU01193"/>
    </source>
</evidence>
<dbReference type="GO" id="GO:0005886">
    <property type="term" value="C:plasma membrane"/>
    <property type="evidence" value="ECO:0007669"/>
    <property type="project" value="TreeGrafter"/>
</dbReference>
<reference evidence="12 13" key="1">
    <citation type="submission" date="2017-02" db="EMBL/GenBank/DDBJ databases">
        <title>Pseudoalteromonas ulvae TC14 Genome.</title>
        <authorList>
            <person name="Molmeret M."/>
        </authorList>
    </citation>
    <scope>NUCLEOTIDE SEQUENCE [LARGE SCALE GENOMIC DNA]</scope>
    <source>
        <strain evidence="12">TC14</strain>
    </source>
</reference>
<comment type="subcellular location">
    <subcellularLocation>
        <location evidence="1">Membrane</location>
        <topology evidence="1">Multi-pass membrane protein</topology>
    </subcellularLocation>
</comment>
<dbReference type="CDD" id="cd04590">
    <property type="entry name" value="CBS_pair_CorC_HlyC_assoc"/>
    <property type="match status" value="1"/>
</dbReference>
<keyword evidence="5 7" id="KW-0129">CBS domain</keyword>
<dbReference type="RefSeq" id="WP_086745001.1">
    <property type="nucleotide sequence ID" value="NZ_MWPV01000005.1"/>
</dbReference>
<dbReference type="Proteomes" id="UP000194841">
    <property type="component" value="Unassembled WGS sequence"/>
</dbReference>
<dbReference type="OrthoDB" id="9798188at2"/>
<evidence type="ECO:0000259" key="11">
    <source>
        <dbReference type="PROSITE" id="PS51846"/>
    </source>
</evidence>
<gene>
    <name evidence="12" type="ORF">B1199_15340</name>
</gene>
<evidence type="ECO:0000256" key="2">
    <source>
        <dbReference type="ARBA" id="ARBA00022692"/>
    </source>
</evidence>
<dbReference type="PANTHER" id="PTHR22777">
    <property type="entry name" value="HEMOLYSIN-RELATED"/>
    <property type="match status" value="1"/>
</dbReference>
<feature type="transmembrane region" description="Helical" evidence="9">
    <location>
        <begin position="57"/>
        <end position="78"/>
    </location>
</feature>
<dbReference type="PROSITE" id="PS51846">
    <property type="entry name" value="CNNM"/>
    <property type="match status" value="1"/>
</dbReference>
<dbReference type="Pfam" id="PF01595">
    <property type="entry name" value="CNNM"/>
    <property type="match status" value="1"/>
</dbReference>
<dbReference type="InterPro" id="IPR000644">
    <property type="entry name" value="CBS_dom"/>
</dbReference>
<dbReference type="SUPFAM" id="SSF54631">
    <property type="entry name" value="CBS-domain pair"/>
    <property type="match status" value="1"/>
</dbReference>
<dbReference type="InterPro" id="IPR046342">
    <property type="entry name" value="CBS_dom_sf"/>
</dbReference>
<evidence type="ECO:0000256" key="4">
    <source>
        <dbReference type="ARBA" id="ARBA00022989"/>
    </source>
</evidence>
<evidence type="ECO:0000256" key="3">
    <source>
        <dbReference type="ARBA" id="ARBA00022737"/>
    </source>
</evidence>
<evidence type="ECO:0000259" key="10">
    <source>
        <dbReference type="PROSITE" id="PS51371"/>
    </source>
</evidence>
<evidence type="ECO:0000313" key="12">
    <source>
        <dbReference type="EMBL" id="OUL56747.1"/>
    </source>
</evidence>
<dbReference type="PROSITE" id="PS51371">
    <property type="entry name" value="CBS"/>
    <property type="match status" value="1"/>
</dbReference>
<evidence type="ECO:0000256" key="5">
    <source>
        <dbReference type="ARBA" id="ARBA00023122"/>
    </source>
</evidence>
<dbReference type="AlphaFoldDB" id="A0A244CM91"/>
<comment type="caution">
    <text evidence="12">The sequence shown here is derived from an EMBL/GenBank/DDBJ whole genome shotgun (WGS) entry which is preliminary data.</text>
</comment>
<feature type="domain" description="CNNM transmembrane" evidence="11">
    <location>
        <begin position="1"/>
        <end position="178"/>
    </location>
</feature>
<dbReference type="PANTHER" id="PTHR22777:SF4">
    <property type="entry name" value="UPF0053 PROTEIN SLL1254"/>
    <property type="match status" value="1"/>
</dbReference>
<accession>A0A244CM91</accession>
<keyword evidence="4 8" id="KW-1133">Transmembrane helix</keyword>
<dbReference type="Gene3D" id="3.10.580.10">
    <property type="entry name" value="CBS-domain"/>
    <property type="match status" value="1"/>
</dbReference>
<sequence length="350" mass="39312">MTLLFLYLSIAIGISFLCSILEAVLLSITPSYVEQVSASNPRSGKVISKVRDNLDESLSSILILNTFAHTMGAAGVGAQAIRIFGEQWETLIAVLLTLVILYFSEIIPKTLGATFWRTLATPASYIISWLIKLVYPLVWLATGITRLFSQNKGNEVTREEIIALASLSHKGGTLFSQENEYISNLLSLRDIKTEHIFTPRTVVHMLHQDLTITEALNLDKTRQFSRIPVYGESIDDIKGKVLRTHLFEAERSGLGETPIKEYLDPLMRVSEKVPVQKLLDMFIKNNMHLFLVEDQYGQTSGIVSLEDAIETLIGREIIDESDTVTDLQAYARGNYRNRLRTEKKSDADTE</sequence>
<dbReference type="InterPro" id="IPR044751">
    <property type="entry name" value="Ion_transp-like_CBS"/>
</dbReference>
<evidence type="ECO:0000256" key="9">
    <source>
        <dbReference type="SAM" id="Phobius"/>
    </source>
</evidence>
<keyword evidence="2 8" id="KW-0812">Transmembrane</keyword>
<keyword evidence="3" id="KW-0677">Repeat</keyword>
<evidence type="ECO:0000256" key="6">
    <source>
        <dbReference type="ARBA" id="ARBA00023136"/>
    </source>
</evidence>
<evidence type="ECO:0000313" key="13">
    <source>
        <dbReference type="Proteomes" id="UP000194841"/>
    </source>
</evidence>
<keyword evidence="13" id="KW-1185">Reference proteome</keyword>
<organism evidence="12 13">
    <name type="scientific">Pseudoalteromonas ulvae</name>
    <dbReference type="NCBI Taxonomy" id="107327"/>
    <lineage>
        <taxon>Bacteria</taxon>
        <taxon>Pseudomonadati</taxon>
        <taxon>Pseudomonadota</taxon>
        <taxon>Gammaproteobacteria</taxon>
        <taxon>Alteromonadales</taxon>
        <taxon>Pseudoalteromonadaceae</taxon>
        <taxon>Pseudoalteromonas</taxon>
    </lineage>
</organism>
<feature type="transmembrane region" description="Helical" evidence="9">
    <location>
        <begin position="90"/>
        <end position="107"/>
    </location>
</feature>